<dbReference type="EMBL" id="CP016282">
    <property type="protein sequence ID" value="ANP74226.1"/>
    <property type="molecule type" value="Genomic_DNA"/>
</dbReference>
<evidence type="ECO:0000259" key="2">
    <source>
        <dbReference type="Pfam" id="PF09990"/>
    </source>
</evidence>
<evidence type="ECO:0000256" key="1">
    <source>
        <dbReference type="SAM" id="Phobius"/>
    </source>
</evidence>
<evidence type="ECO:0000313" key="3">
    <source>
        <dbReference type="EMBL" id="ANP74226.1"/>
    </source>
</evidence>
<dbReference type="OrthoDB" id="4864772at2"/>
<feature type="transmembrane region" description="Helical" evidence="1">
    <location>
        <begin position="13"/>
        <end position="34"/>
    </location>
</feature>
<keyword evidence="4" id="KW-1185">Reference proteome</keyword>
<organism evidence="3 4">
    <name type="scientific">Cryobacterium arcticum</name>
    <dbReference type="NCBI Taxonomy" id="670052"/>
    <lineage>
        <taxon>Bacteria</taxon>
        <taxon>Bacillati</taxon>
        <taxon>Actinomycetota</taxon>
        <taxon>Actinomycetes</taxon>
        <taxon>Micrococcales</taxon>
        <taxon>Microbacteriaceae</taxon>
        <taxon>Cryobacterium</taxon>
    </lineage>
</organism>
<feature type="domain" description="DUF2231" evidence="2">
    <location>
        <begin position="7"/>
        <end position="155"/>
    </location>
</feature>
<protein>
    <recommendedName>
        <fullName evidence="2">DUF2231 domain-containing protein</fullName>
    </recommendedName>
</protein>
<feature type="transmembrane region" description="Helical" evidence="1">
    <location>
        <begin position="41"/>
        <end position="59"/>
    </location>
</feature>
<dbReference type="InterPro" id="IPR019251">
    <property type="entry name" value="DUF2231_TM"/>
</dbReference>
<proteinExistence type="predicted"/>
<dbReference type="STRING" id="670052.PA27867_3297"/>
<dbReference type="RefSeq" id="WP_066598186.1">
    <property type="nucleotide sequence ID" value="NZ_CP016282.1"/>
</dbReference>
<name>A0A1B1BNX3_9MICO</name>
<reference evidence="3 4" key="1">
    <citation type="submission" date="2016-06" db="EMBL/GenBank/DDBJ databases">
        <title>Genome sequencing of Cryobacterium arcticum PAMC 27867.</title>
        <authorList>
            <person name="Lee J."/>
            <person name="Kim O.-S."/>
        </authorList>
    </citation>
    <scope>NUCLEOTIDE SEQUENCE [LARGE SCALE GENOMIC DNA]</scope>
    <source>
        <strain evidence="3 4">PAMC 27867</strain>
    </source>
</reference>
<dbReference type="AlphaFoldDB" id="A0A1B1BNX3"/>
<dbReference type="Proteomes" id="UP000092582">
    <property type="component" value="Chromosome 1"/>
</dbReference>
<dbReference type="PATRIC" id="fig|670052.7.peg.3392"/>
<keyword evidence="1" id="KW-0812">Transmembrane</keyword>
<feature type="transmembrane region" description="Helical" evidence="1">
    <location>
        <begin position="87"/>
        <end position="105"/>
    </location>
</feature>
<evidence type="ECO:0000313" key="4">
    <source>
        <dbReference type="Proteomes" id="UP000092582"/>
    </source>
</evidence>
<sequence length="158" mass="16913">MFDTFFGLPLHPLVVHATEVIVPTAALVLLLAAAWPRFRRWARFLPLGLALAALVLVPLSTESGEALEERVSESGLVETHADLAEGLLPWVIGLVVVAGVLLWWNWSERSARKPMKWVAIVLIVAAALVSTGTVVQAVRIGHSGAAAVWSDSVGTPPK</sequence>
<gene>
    <name evidence="3" type="ORF">PA27867_3297</name>
</gene>
<dbReference type="Pfam" id="PF09990">
    <property type="entry name" value="DUF2231"/>
    <property type="match status" value="1"/>
</dbReference>
<keyword evidence="1" id="KW-0472">Membrane</keyword>
<feature type="transmembrane region" description="Helical" evidence="1">
    <location>
        <begin position="117"/>
        <end position="138"/>
    </location>
</feature>
<dbReference type="KEGG" id="cart:PA27867_3297"/>
<keyword evidence="1" id="KW-1133">Transmembrane helix</keyword>
<accession>A0A1B1BNX3</accession>